<dbReference type="KEGG" id="alf:CFBP5473_00805"/>
<dbReference type="Pfam" id="PF05145">
    <property type="entry name" value="AbrB"/>
    <property type="match status" value="1"/>
</dbReference>
<accession>A0A4D7DL25</accession>
<gene>
    <name evidence="1" type="ORF">CFBP5473_00805</name>
    <name evidence="2" type="ORF">J5285_04580</name>
</gene>
<dbReference type="RefSeq" id="WP_027674634.1">
    <property type="nucleotide sequence ID" value="NZ_CP039691.1"/>
</dbReference>
<reference evidence="2 4" key="2">
    <citation type="submission" date="2021-03" db="EMBL/GenBank/DDBJ databases">
        <title>Rapid diversification of plasmids in a genus of pathogenic and nitrogen fixing bacteria.</title>
        <authorList>
            <person name="Weisberg A.J."/>
            <person name="Miller M."/>
            <person name="Ream W."/>
            <person name="Grunwald N.J."/>
            <person name="Chang J.H."/>
        </authorList>
    </citation>
    <scope>NUCLEOTIDE SEQUENCE [LARGE SCALE GENOMIC DNA]</scope>
    <source>
        <strain evidence="2 4">AF3.44</strain>
    </source>
</reference>
<evidence type="ECO:0000313" key="4">
    <source>
        <dbReference type="Proteomes" id="UP000826513"/>
    </source>
</evidence>
<dbReference type="PANTHER" id="PTHR38457:SF1">
    <property type="entry name" value="REGULATOR ABRB-RELATED"/>
    <property type="match status" value="1"/>
</dbReference>
<evidence type="ECO:0000313" key="3">
    <source>
        <dbReference type="Proteomes" id="UP000298545"/>
    </source>
</evidence>
<dbReference type="GO" id="GO:0010468">
    <property type="term" value="P:regulation of gene expression"/>
    <property type="evidence" value="ECO:0007669"/>
    <property type="project" value="InterPro"/>
</dbReference>
<dbReference type="EMBL" id="CP072167">
    <property type="protein sequence ID" value="QYA07992.1"/>
    <property type="molecule type" value="Genomic_DNA"/>
</dbReference>
<name>A0A4D7DL25_9HYPH</name>
<evidence type="ECO:0000313" key="2">
    <source>
        <dbReference type="EMBL" id="QYA07992.1"/>
    </source>
</evidence>
<protein>
    <submittedName>
        <fullName evidence="1">AbrB family transcriptional regulator</fullName>
    </submittedName>
</protein>
<dbReference type="NCBIfam" id="TIGR03082">
    <property type="entry name" value="Gneg_AbrB_dup"/>
    <property type="match status" value="2"/>
</dbReference>
<dbReference type="Proteomes" id="UP000298545">
    <property type="component" value="Chromosome circular"/>
</dbReference>
<dbReference type="GO" id="GO:0016020">
    <property type="term" value="C:membrane"/>
    <property type="evidence" value="ECO:0007669"/>
    <property type="project" value="InterPro"/>
</dbReference>
<dbReference type="OrthoDB" id="7157734at2"/>
<keyword evidence="4" id="KW-1185">Reference proteome</keyword>
<evidence type="ECO:0000313" key="1">
    <source>
        <dbReference type="EMBL" id="QCI96587.1"/>
    </source>
</evidence>
<dbReference type="AlphaFoldDB" id="A0A4D7DL25"/>
<dbReference type="PIRSF" id="PIRSF038991">
    <property type="entry name" value="Protein_AbrB"/>
    <property type="match status" value="1"/>
</dbReference>
<sequence>MIIKPEFHSFVLTAIIGSLGALIATIIGLPAPFLCGPALAVTMAGFLGLKLSVPTILRNASFVVVGISMGTNITPEVFDAARAWPLSFVAVLLTVVILLYVAYWILRFGFGYDHTTAMLSASPGHLSYIISLTAETKSDLATVSVIQSVRVLALTLAVPLIVEYLELISTEPSALAPPMHPFVLGFTIVASLGLGWLFLRLRFPAALLLGGVAISIGTHVTGMTTGGVPGWMSIPTYVVLGSLIGTRFSRASLRDMRKAFLAGGVVTLAVMLLASIVALLVSNLTGVPLNAVMIAFSPGGLETMAAMAVMMHADSAYVGSHHVLRMLFLSVLMPFVLGKDARQRSD</sequence>
<reference evidence="1 3" key="1">
    <citation type="submission" date="2019-04" db="EMBL/GenBank/DDBJ databases">
        <title>Complete genome sequence of Agrobacterium larrymoorei CFBP5473.</title>
        <authorList>
            <person name="Haryono M."/>
            <person name="Chou L."/>
            <person name="Lin Y.-C."/>
            <person name="Lai E.-M."/>
            <person name="Kuo C.-H."/>
        </authorList>
    </citation>
    <scope>NUCLEOTIDE SEQUENCE [LARGE SCALE GENOMIC DNA]</scope>
    <source>
        <strain evidence="1 3">CFBP5473</strain>
    </source>
</reference>
<proteinExistence type="predicted"/>
<dbReference type="PANTHER" id="PTHR38457">
    <property type="entry name" value="REGULATOR ABRB-RELATED"/>
    <property type="match status" value="1"/>
</dbReference>
<organism evidence="1 3">
    <name type="scientific">Agrobacterium larrymoorei</name>
    <dbReference type="NCBI Taxonomy" id="160699"/>
    <lineage>
        <taxon>Bacteria</taxon>
        <taxon>Pseudomonadati</taxon>
        <taxon>Pseudomonadota</taxon>
        <taxon>Alphaproteobacteria</taxon>
        <taxon>Hyphomicrobiales</taxon>
        <taxon>Rhizobiaceae</taxon>
        <taxon>Rhizobium/Agrobacterium group</taxon>
        <taxon>Agrobacterium</taxon>
    </lineage>
</organism>
<dbReference type="InterPro" id="IPR007820">
    <property type="entry name" value="AbrB_fam"/>
</dbReference>
<dbReference type="STRING" id="1367849.GCA_000518585_01820"/>
<dbReference type="InterPro" id="IPR017516">
    <property type="entry name" value="AbrB_dup"/>
</dbReference>
<dbReference type="Proteomes" id="UP000826513">
    <property type="component" value="Chromosome 1"/>
</dbReference>
<dbReference type="EMBL" id="CP039691">
    <property type="protein sequence ID" value="QCI96587.1"/>
    <property type="molecule type" value="Genomic_DNA"/>
</dbReference>